<dbReference type="GO" id="GO:0044781">
    <property type="term" value="P:bacterial-type flagellum organization"/>
    <property type="evidence" value="ECO:0007669"/>
    <property type="project" value="InterPro"/>
</dbReference>
<keyword evidence="7" id="KW-0966">Cell projection</keyword>
<evidence type="ECO:0000256" key="5">
    <source>
        <dbReference type="ARBA" id="ARBA00023136"/>
    </source>
</evidence>
<comment type="subcellular location">
    <subcellularLocation>
        <location evidence="1">Cell membrane</location>
    </subcellularLocation>
</comment>
<dbReference type="EMBL" id="CP003261">
    <property type="protein sequence ID" value="AGK97764.1"/>
    <property type="molecule type" value="Genomic_DNA"/>
</dbReference>
<protein>
    <submittedName>
        <fullName evidence="7">Flagellar biogenesis protein</fullName>
    </submittedName>
</protein>
<dbReference type="eggNOG" id="COG3190">
    <property type="taxonomic scope" value="Bacteria"/>
</dbReference>
<evidence type="ECO:0000256" key="4">
    <source>
        <dbReference type="ARBA" id="ARBA00022989"/>
    </source>
</evidence>
<keyword evidence="7" id="KW-0282">Flagellum</keyword>
<name>R4KB58_CLOPA</name>
<keyword evidence="7" id="KW-0969">Cilium</keyword>
<dbReference type="HOGENOM" id="CLU_157797_0_0_9"/>
<organism evidence="7 8">
    <name type="scientific">Clostridium pasteurianum BC1</name>
    <dbReference type="NCBI Taxonomy" id="86416"/>
    <lineage>
        <taxon>Bacteria</taxon>
        <taxon>Bacillati</taxon>
        <taxon>Bacillota</taxon>
        <taxon>Clostridia</taxon>
        <taxon>Eubacteriales</taxon>
        <taxon>Clostridiaceae</taxon>
        <taxon>Clostridium</taxon>
    </lineage>
</organism>
<keyword evidence="3 6" id="KW-0812">Transmembrane</keyword>
<dbReference type="RefSeq" id="WP_015616058.1">
    <property type="nucleotide sequence ID" value="NC_021182.1"/>
</dbReference>
<evidence type="ECO:0000256" key="3">
    <source>
        <dbReference type="ARBA" id="ARBA00022692"/>
    </source>
</evidence>
<dbReference type="PATRIC" id="fig|86416.3.peg.2912"/>
<accession>R4KB58</accession>
<keyword evidence="4 6" id="KW-1133">Transmembrane helix</keyword>
<reference evidence="7 8" key="1">
    <citation type="submission" date="2012-01" db="EMBL/GenBank/DDBJ databases">
        <title>Complete sequence of chromosome of Clostridium pasteurianum BC1.</title>
        <authorList>
            <consortium name="US DOE Joint Genome Institute"/>
            <person name="Lucas S."/>
            <person name="Han J."/>
            <person name="Lapidus A."/>
            <person name="Cheng J.-F."/>
            <person name="Goodwin L."/>
            <person name="Pitluck S."/>
            <person name="Peters L."/>
            <person name="Mikhailova N."/>
            <person name="Teshima H."/>
            <person name="Detter J.C."/>
            <person name="Han C."/>
            <person name="Tapia R."/>
            <person name="Land M."/>
            <person name="Hauser L."/>
            <person name="Kyrpides N."/>
            <person name="Ivanova N."/>
            <person name="Pagani I."/>
            <person name="Dunn J."/>
            <person name="Taghavi S."/>
            <person name="Francis A."/>
            <person name="van der Lelie D."/>
            <person name="Woyke T."/>
        </authorList>
    </citation>
    <scope>NUCLEOTIDE SEQUENCE [LARGE SCALE GENOMIC DNA]</scope>
    <source>
        <strain evidence="7 8">BC1</strain>
    </source>
</reference>
<feature type="transmembrane region" description="Helical" evidence="6">
    <location>
        <begin position="6"/>
        <end position="25"/>
    </location>
</feature>
<dbReference type="OrthoDB" id="1936088at2"/>
<evidence type="ECO:0000256" key="6">
    <source>
        <dbReference type="SAM" id="Phobius"/>
    </source>
</evidence>
<evidence type="ECO:0000313" key="8">
    <source>
        <dbReference type="Proteomes" id="UP000013523"/>
    </source>
</evidence>
<dbReference type="GO" id="GO:0016020">
    <property type="term" value="C:membrane"/>
    <property type="evidence" value="ECO:0007669"/>
    <property type="project" value="InterPro"/>
</dbReference>
<dbReference type="KEGG" id="cpas:Clopa_2926"/>
<evidence type="ECO:0000313" key="7">
    <source>
        <dbReference type="EMBL" id="AGK97764.1"/>
    </source>
</evidence>
<keyword evidence="5 6" id="KW-0472">Membrane</keyword>
<dbReference type="STRING" id="86416.Clopa_2926"/>
<sequence>MPILLMILKLVVALLVILPLIYISIKYGGNKLQNMQNGNYMKVLERLTLTKENSLLVIKIGEKGYVFSSCGNKLEILMELGSEEIKKIQESKTVTQYKNFNEFYKDFKDKFNIRDKSEFLKTLKDKIMVKEKK</sequence>
<evidence type="ECO:0000256" key="2">
    <source>
        <dbReference type="ARBA" id="ARBA00022475"/>
    </source>
</evidence>
<proteinExistence type="predicted"/>
<gene>
    <name evidence="7" type="ORF">Clopa_2926</name>
</gene>
<dbReference type="Proteomes" id="UP000013523">
    <property type="component" value="Chromosome"/>
</dbReference>
<keyword evidence="8" id="KW-1185">Reference proteome</keyword>
<evidence type="ECO:0000256" key="1">
    <source>
        <dbReference type="ARBA" id="ARBA00004236"/>
    </source>
</evidence>
<keyword evidence="2" id="KW-1003">Cell membrane</keyword>
<dbReference type="Pfam" id="PF04347">
    <property type="entry name" value="FliO"/>
    <property type="match status" value="1"/>
</dbReference>
<dbReference type="InterPro" id="IPR022781">
    <property type="entry name" value="Flagellar_biosynth_FliO"/>
</dbReference>
<dbReference type="AlphaFoldDB" id="R4KB58"/>